<gene>
    <name evidence="1" type="ORF">JTE90_012202</name>
</gene>
<keyword evidence="2" id="KW-1185">Reference proteome</keyword>
<dbReference type="Proteomes" id="UP000827092">
    <property type="component" value="Unassembled WGS sequence"/>
</dbReference>
<comment type="caution">
    <text evidence="1">The sequence shown here is derived from an EMBL/GenBank/DDBJ whole genome shotgun (WGS) entry which is preliminary data.</text>
</comment>
<sequence length="75" mass="8710">MIGRFSLARCSRLLGRLLFFKTCAIFTSGRRLFSDFWKKRKDAPVAKVPVNELSEEEVNEFLTKLPRDPAYHCTT</sequence>
<accession>A0AAV6TPY2</accession>
<dbReference type="EMBL" id="JAFNEN010001732">
    <property type="protein sequence ID" value="KAG8173465.1"/>
    <property type="molecule type" value="Genomic_DNA"/>
</dbReference>
<name>A0AAV6TPY2_9ARAC</name>
<evidence type="ECO:0000313" key="2">
    <source>
        <dbReference type="Proteomes" id="UP000827092"/>
    </source>
</evidence>
<evidence type="ECO:0000313" key="1">
    <source>
        <dbReference type="EMBL" id="KAG8173465.1"/>
    </source>
</evidence>
<dbReference type="AlphaFoldDB" id="A0AAV6TPY2"/>
<proteinExistence type="predicted"/>
<reference evidence="1 2" key="1">
    <citation type="journal article" date="2022" name="Nat. Ecol. Evol.">
        <title>A masculinizing supergene underlies an exaggerated male reproductive morph in a spider.</title>
        <authorList>
            <person name="Hendrickx F."/>
            <person name="De Corte Z."/>
            <person name="Sonet G."/>
            <person name="Van Belleghem S.M."/>
            <person name="Kostlbacher S."/>
            <person name="Vangestel C."/>
        </authorList>
    </citation>
    <scope>NUCLEOTIDE SEQUENCE [LARGE SCALE GENOMIC DNA]</scope>
    <source>
        <strain evidence="1">W744_W776</strain>
    </source>
</reference>
<protein>
    <submittedName>
        <fullName evidence="1">Uncharacterized protein</fullName>
    </submittedName>
</protein>
<organism evidence="1 2">
    <name type="scientific">Oedothorax gibbosus</name>
    <dbReference type="NCBI Taxonomy" id="931172"/>
    <lineage>
        <taxon>Eukaryota</taxon>
        <taxon>Metazoa</taxon>
        <taxon>Ecdysozoa</taxon>
        <taxon>Arthropoda</taxon>
        <taxon>Chelicerata</taxon>
        <taxon>Arachnida</taxon>
        <taxon>Araneae</taxon>
        <taxon>Araneomorphae</taxon>
        <taxon>Entelegynae</taxon>
        <taxon>Araneoidea</taxon>
        <taxon>Linyphiidae</taxon>
        <taxon>Erigoninae</taxon>
        <taxon>Oedothorax</taxon>
    </lineage>
</organism>